<reference evidence="2 3" key="1">
    <citation type="journal article" date="2020" name="BMC Genomics">
        <title>Intraspecific diversification of the crop wild relative Brassica cretica Lam. using demographic model selection.</title>
        <authorList>
            <person name="Kioukis A."/>
            <person name="Michalopoulou V.A."/>
            <person name="Briers L."/>
            <person name="Pirintsos S."/>
            <person name="Studholme D.J."/>
            <person name="Pavlidis P."/>
            <person name="Sarris P.F."/>
        </authorList>
    </citation>
    <scope>NUCLEOTIDE SEQUENCE [LARGE SCALE GENOMIC DNA]</scope>
    <source>
        <strain evidence="3">cv. PFS-1207/04</strain>
    </source>
</reference>
<sequence>MPRLGIDLILWRLAHFLSHLSRSPSFHGLSHLAHGYLMLGYCPVGSCGYLVLGYYPAGSCGYLVLGYYPAGSHILDSLGDSNTFIRRHPLSVLHNTLHTLKRNTDAKRHLIHLRSGSGTETREMRSEQIWNKGIGKRRDLVTTTNRLQPPPPPPLTAARREGERERRRGDREKRKTRKGERDDG</sequence>
<dbReference type="Proteomes" id="UP000266723">
    <property type="component" value="Unassembled WGS sequence"/>
</dbReference>
<organism evidence="2 3">
    <name type="scientific">Brassica cretica</name>
    <name type="common">Mustard</name>
    <dbReference type="NCBI Taxonomy" id="69181"/>
    <lineage>
        <taxon>Eukaryota</taxon>
        <taxon>Viridiplantae</taxon>
        <taxon>Streptophyta</taxon>
        <taxon>Embryophyta</taxon>
        <taxon>Tracheophyta</taxon>
        <taxon>Spermatophyta</taxon>
        <taxon>Magnoliopsida</taxon>
        <taxon>eudicotyledons</taxon>
        <taxon>Gunneridae</taxon>
        <taxon>Pentapetalae</taxon>
        <taxon>rosids</taxon>
        <taxon>malvids</taxon>
        <taxon>Brassicales</taxon>
        <taxon>Brassicaceae</taxon>
        <taxon>Brassiceae</taxon>
        <taxon>Brassica</taxon>
    </lineage>
</organism>
<accession>A0ABQ7AJV7</accession>
<feature type="region of interest" description="Disordered" evidence="1">
    <location>
        <begin position="138"/>
        <end position="184"/>
    </location>
</feature>
<protein>
    <submittedName>
        <fullName evidence="2">Uncharacterized protein</fullName>
    </submittedName>
</protein>
<keyword evidence="3" id="KW-1185">Reference proteome</keyword>
<proteinExistence type="predicted"/>
<name>A0ABQ7AJV7_BRACR</name>
<comment type="caution">
    <text evidence="2">The sequence shown here is derived from an EMBL/GenBank/DDBJ whole genome shotgun (WGS) entry which is preliminary data.</text>
</comment>
<feature type="compositionally biased region" description="Basic and acidic residues" evidence="1">
    <location>
        <begin position="158"/>
        <end position="184"/>
    </location>
</feature>
<dbReference type="EMBL" id="QGKV02002055">
    <property type="protein sequence ID" value="KAF3497893.1"/>
    <property type="molecule type" value="Genomic_DNA"/>
</dbReference>
<evidence type="ECO:0000313" key="2">
    <source>
        <dbReference type="EMBL" id="KAF3497893.1"/>
    </source>
</evidence>
<gene>
    <name evidence="2" type="ORF">DY000_02057392</name>
</gene>
<evidence type="ECO:0000256" key="1">
    <source>
        <dbReference type="SAM" id="MobiDB-lite"/>
    </source>
</evidence>
<evidence type="ECO:0000313" key="3">
    <source>
        <dbReference type="Proteomes" id="UP000266723"/>
    </source>
</evidence>